<dbReference type="Gene3D" id="3.30.40.10">
    <property type="entry name" value="Zinc/RING finger domain, C3HC4 (zinc finger)"/>
    <property type="match status" value="1"/>
</dbReference>
<feature type="region of interest" description="Disordered" evidence="8">
    <location>
        <begin position="141"/>
        <end position="212"/>
    </location>
</feature>
<dbReference type="InterPro" id="IPR057426">
    <property type="entry name" value="RNF31_UBA_3"/>
</dbReference>
<keyword evidence="4" id="KW-0863">Zinc-finger</keyword>
<evidence type="ECO:0000256" key="5">
    <source>
        <dbReference type="ARBA" id="ARBA00022786"/>
    </source>
</evidence>
<feature type="region of interest" description="Disordered" evidence="8">
    <location>
        <begin position="1193"/>
        <end position="1221"/>
    </location>
</feature>
<dbReference type="CDD" id="cd19815">
    <property type="entry name" value="Bbox1_HOIP"/>
    <property type="match status" value="1"/>
</dbReference>
<comment type="caution">
    <text evidence="10">The sequence shown here is derived from an EMBL/GenBank/DDBJ whole genome shotgun (WGS) entry which is preliminary data.</text>
</comment>
<dbReference type="CDD" id="cd20337">
    <property type="entry name" value="BRcat_RBR_HOIP"/>
    <property type="match status" value="1"/>
</dbReference>
<gene>
    <name evidence="10" type="ORF">KUTeg_019579</name>
</gene>
<dbReference type="Pfam" id="PF16678">
    <property type="entry name" value="UBA_HOIP"/>
    <property type="match status" value="1"/>
</dbReference>
<organism evidence="10 11">
    <name type="scientific">Tegillarca granosa</name>
    <name type="common">Malaysian cockle</name>
    <name type="synonym">Anadara granosa</name>
    <dbReference type="NCBI Taxonomy" id="220873"/>
    <lineage>
        <taxon>Eukaryota</taxon>
        <taxon>Metazoa</taxon>
        <taxon>Spiralia</taxon>
        <taxon>Lophotrochozoa</taxon>
        <taxon>Mollusca</taxon>
        <taxon>Bivalvia</taxon>
        <taxon>Autobranchia</taxon>
        <taxon>Pteriomorphia</taxon>
        <taxon>Arcoida</taxon>
        <taxon>Arcoidea</taxon>
        <taxon>Arcidae</taxon>
        <taxon>Tegillarca</taxon>
    </lineage>
</organism>
<keyword evidence="6" id="KW-0862">Zinc</keyword>
<keyword evidence="5" id="KW-0833">Ubl conjugation pathway</keyword>
<dbReference type="Gene3D" id="1.10.8.10">
    <property type="entry name" value="DNA helicase RuvA subunit, C-terminal domain"/>
    <property type="match status" value="1"/>
</dbReference>
<evidence type="ECO:0000256" key="7">
    <source>
        <dbReference type="SAM" id="Coils"/>
    </source>
</evidence>
<dbReference type="InterPro" id="IPR047541">
    <property type="entry name" value="RNF31_RBR_mRING-HC-like"/>
</dbReference>
<evidence type="ECO:0000256" key="6">
    <source>
        <dbReference type="ARBA" id="ARBA00022833"/>
    </source>
</evidence>
<keyword evidence="3" id="KW-0677">Repeat</keyword>
<dbReference type="InterPro" id="IPR047540">
    <property type="entry name" value="BRcat_RBR_RNF31-like"/>
</dbReference>
<accession>A0ABQ9ECY4</accession>
<feature type="region of interest" description="Disordered" evidence="8">
    <location>
        <begin position="476"/>
        <end position="503"/>
    </location>
</feature>
<feature type="coiled-coil region" evidence="7">
    <location>
        <begin position="220"/>
        <end position="261"/>
    </location>
</feature>
<dbReference type="PANTHER" id="PTHR16004">
    <property type="entry name" value="RING FINGER PROTEIN 31-RELATED"/>
    <property type="match status" value="1"/>
</dbReference>
<feature type="compositionally biased region" description="Basic and acidic residues" evidence="8">
    <location>
        <begin position="1212"/>
        <end position="1221"/>
    </location>
</feature>
<feature type="compositionally biased region" description="Basic and acidic residues" evidence="8">
    <location>
        <begin position="480"/>
        <end position="497"/>
    </location>
</feature>
<evidence type="ECO:0000256" key="4">
    <source>
        <dbReference type="ARBA" id="ARBA00022771"/>
    </source>
</evidence>
<dbReference type="SUPFAM" id="SSF57850">
    <property type="entry name" value="RING/U-box"/>
    <property type="match status" value="3"/>
</dbReference>
<feature type="region of interest" description="Disordered" evidence="8">
    <location>
        <begin position="532"/>
        <end position="606"/>
    </location>
</feature>
<dbReference type="Gene3D" id="1.20.120.1750">
    <property type="match status" value="1"/>
</dbReference>
<dbReference type="CDD" id="cd16631">
    <property type="entry name" value="mRING-HC-C4C4_RBR_HOIP"/>
    <property type="match status" value="1"/>
</dbReference>
<dbReference type="Pfam" id="PF25163">
    <property type="entry name" value="UBA_RNF31"/>
    <property type="match status" value="1"/>
</dbReference>
<evidence type="ECO:0000256" key="1">
    <source>
        <dbReference type="ARBA" id="ARBA00022679"/>
    </source>
</evidence>
<dbReference type="PANTHER" id="PTHR16004:SF2">
    <property type="entry name" value="E3 UBIQUITIN-PROTEIN LIGASE LUBEL"/>
    <property type="match status" value="1"/>
</dbReference>
<feature type="compositionally biased region" description="Polar residues" evidence="8">
    <location>
        <begin position="597"/>
        <end position="606"/>
    </location>
</feature>
<dbReference type="InterPro" id="IPR002867">
    <property type="entry name" value="IBR_dom"/>
</dbReference>
<dbReference type="InterPro" id="IPR047543">
    <property type="entry name" value="Bbox1_RNF31-like"/>
</dbReference>
<keyword evidence="2" id="KW-0479">Metal-binding</keyword>
<name>A0ABQ9ECY4_TEGGR</name>
<feature type="compositionally biased region" description="Basic and acidic residues" evidence="8">
    <location>
        <begin position="1193"/>
        <end position="1205"/>
    </location>
</feature>
<evidence type="ECO:0000259" key="9">
    <source>
        <dbReference type="PROSITE" id="PS51873"/>
    </source>
</evidence>
<proteinExistence type="predicted"/>
<evidence type="ECO:0000256" key="8">
    <source>
        <dbReference type="SAM" id="MobiDB-lite"/>
    </source>
</evidence>
<dbReference type="InterPro" id="IPR041031">
    <property type="entry name" value="RNF31_C"/>
</dbReference>
<dbReference type="PROSITE" id="PS51873">
    <property type="entry name" value="TRIAD"/>
    <property type="match status" value="1"/>
</dbReference>
<sequence length="1221" mass="138922">MFTYVDVNKTITSQKSNEEACESIVCDICGDNTAQFVCEICDNKQLCQACDTKWHKHPKRQNHQRKNLLEKTSGPDVLQSTSSGASKENMDLDEKYVTAQYDLLPAHVAGMRIEDVDDTSKNQVGQTLSGQSQVQTRQAALPMPQQQQQQQGAFTRFPSDTGKQHISMTGASNTSNAHTLPTMHQSQGEPQFRTLPKTAPGGPPLSKSSSSKFLPKIMAVTDLQKRRSKAEVIIETIQEEIDELEEKIQKLIEENEAFYEDAEYGTLLRKKGMLQREKVDVNKYMKELDGMISGSAKTASGLQRETGSSLSSQHIFYPPPLQPFSTGIDNSLMNMQLQQPQPYSPVSFHHPQGNIYPNYVYVQQPDGQQVPMPAVALSTSGQTYMPITPLQSIPTSIPPHSQGYFYGGQTYQHQQPYNPEIYSNLRHLGQQVHPEQGQLQEMYEKSQGQVMQVKPIQSGQHHLTDKSLEENVQTAAMETTTKKKSPEQQRERSRSSSEETQVMEMAAHAGRRIAELQDEIYWEKQEAKKRFAEQMEREKQQAKQKQKSQEEEKIQAKPVEEIKKEQIKQVVSPIKPMPVSSPYTSQSSQPDKEKTEGSPSTRQKPTFNFTETMEQIQLKREQEQFIIDGKDLINVIKTADKNGYDIEEVQIALLKSTQEQISPIDWLTENWQNTIDYVVTMGTNEGSKMNQNEVGELSTQEAKEALKEHAGNVQAAIQHCVERRTKLFEEISKMGMFPREEILQAMLHSHGDFNAAMDELNGINLQTFLDRIWLSDNINQHAAQGIRGGDDAEGAGVLAMPRHDSCVSVTNSVLTHTDFQELVRSKDIDLQRRIRMILVEGRLQSWGRAATVIKILDHDVADKTLEAELEDIVEAVRNCGDRQSSLIYLQQDCDCCYGKFPMSKIRSLGNCECKICIDCMKGYFEVTIRERHVRNLSCPLCGQPDMEDIEAASEYLGFLTMLLQTMVSQEILDLYQTKLRDWHLQKDPNFRWCTHCGNGFIWGIGRQRLGMQCPTCNKKTCFLCKKQWEDQHEGLTCEEYNQWKIDNDPENQAAGLSKHLELNGIDCPSCKMSYSLAKGGCMHFTCPQCGHEFCSGCSQPFDSKGDNKIQFDKKVPDNQEDKQHCPVMEQKEYTEGKQDEACGKDIEEGHAGLCLLHYKEYLVGLIRQHKIDPVAIMTLDEMINLLKREEKHVSQRKQQETDPQYRKRLKQSIKEKIPLKR</sequence>
<keyword evidence="1" id="KW-0808">Transferase</keyword>
<reference evidence="10 11" key="1">
    <citation type="submission" date="2022-12" db="EMBL/GenBank/DDBJ databases">
        <title>Chromosome-level genome of Tegillarca granosa.</title>
        <authorList>
            <person name="Kim J."/>
        </authorList>
    </citation>
    <scope>NUCLEOTIDE SEQUENCE [LARGE SCALE GENOMIC DNA]</scope>
    <source>
        <strain evidence="10">Teg-2019</strain>
        <tissue evidence="10">Adductor muscle</tissue>
    </source>
</reference>
<keyword evidence="7" id="KW-0175">Coiled coil</keyword>
<dbReference type="InterPro" id="IPR044066">
    <property type="entry name" value="TRIAD_supradom"/>
</dbReference>
<evidence type="ECO:0000313" key="11">
    <source>
        <dbReference type="Proteomes" id="UP001217089"/>
    </source>
</evidence>
<feature type="region of interest" description="Disordered" evidence="8">
    <location>
        <begin position="58"/>
        <end position="88"/>
    </location>
</feature>
<dbReference type="SMART" id="SM00647">
    <property type="entry name" value="IBR"/>
    <property type="match status" value="2"/>
</dbReference>
<evidence type="ECO:0000256" key="3">
    <source>
        <dbReference type="ARBA" id="ARBA00022737"/>
    </source>
</evidence>
<feature type="compositionally biased region" description="Basic and acidic residues" evidence="8">
    <location>
        <begin position="532"/>
        <end position="567"/>
    </location>
</feature>
<dbReference type="InterPro" id="IPR026254">
    <property type="entry name" value="RNF31-like"/>
</dbReference>
<keyword evidence="11" id="KW-1185">Reference proteome</keyword>
<dbReference type="Proteomes" id="UP001217089">
    <property type="component" value="Unassembled WGS sequence"/>
</dbReference>
<dbReference type="Pfam" id="PF22191">
    <property type="entry name" value="IBR_1"/>
    <property type="match status" value="1"/>
</dbReference>
<evidence type="ECO:0000313" key="10">
    <source>
        <dbReference type="EMBL" id="KAJ8303183.1"/>
    </source>
</evidence>
<dbReference type="Pfam" id="PF01485">
    <property type="entry name" value="IBR"/>
    <property type="match status" value="1"/>
</dbReference>
<dbReference type="Pfam" id="PF18091">
    <property type="entry name" value="E3_UbLigase_RBR"/>
    <property type="match status" value="1"/>
</dbReference>
<evidence type="ECO:0000256" key="2">
    <source>
        <dbReference type="ARBA" id="ARBA00022723"/>
    </source>
</evidence>
<protein>
    <recommendedName>
        <fullName evidence="9">RING-type domain-containing protein</fullName>
    </recommendedName>
</protein>
<dbReference type="InterPro" id="IPR013083">
    <property type="entry name" value="Znf_RING/FYVE/PHD"/>
</dbReference>
<dbReference type="EMBL" id="JARBDR010000917">
    <property type="protein sequence ID" value="KAJ8303183.1"/>
    <property type="molecule type" value="Genomic_DNA"/>
</dbReference>
<feature type="domain" description="RING-type" evidence="9">
    <location>
        <begin position="889"/>
        <end position="1121"/>
    </location>
</feature>
<dbReference type="InterPro" id="IPR032065">
    <property type="entry name" value="RNF31-UBA"/>
</dbReference>
<dbReference type="Gene3D" id="6.10.140.1100">
    <property type="match status" value="1"/>
</dbReference>
<feature type="compositionally biased region" description="Polar residues" evidence="8">
    <location>
        <begin position="164"/>
        <end position="189"/>
    </location>
</feature>